<protein>
    <submittedName>
        <fullName evidence="3">Uncharacterized protein</fullName>
    </submittedName>
</protein>
<feature type="compositionally biased region" description="Low complexity" evidence="1">
    <location>
        <begin position="43"/>
        <end position="57"/>
    </location>
</feature>
<sequence>MYRNILIFLILLHSVVFCVDNTTVENFPGTTAMMSVSTESDSTHTSQFSSSTSMDLSTTQIQPNSSLSELSGEPQGLTSGQVVCVAVGSITGVAALGK</sequence>
<dbReference type="AlphaFoldDB" id="A0AAW2ALK4"/>
<organism evidence="3 4">
    <name type="scientific">Culter alburnus</name>
    <name type="common">Topmouth culter</name>
    <dbReference type="NCBI Taxonomy" id="194366"/>
    <lineage>
        <taxon>Eukaryota</taxon>
        <taxon>Metazoa</taxon>
        <taxon>Chordata</taxon>
        <taxon>Craniata</taxon>
        <taxon>Vertebrata</taxon>
        <taxon>Euteleostomi</taxon>
        <taxon>Actinopterygii</taxon>
        <taxon>Neopterygii</taxon>
        <taxon>Teleostei</taxon>
        <taxon>Ostariophysi</taxon>
        <taxon>Cypriniformes</taxon>
        <taxon>Xenocyprididae</taxon>
        <taxon>Xenocypridinae</taxon>
        <taxon>Culter</taxon>
    </lineage>
</organism>
<comment type="caution">
    <text evidence="3">The sequence shown here is derived from an EMBL/GenBank/DDBJ whole genome shotgun (WGS) entry which is preliminary data.</text>
</comment>
<accession>A0AAW2ALK4</accession>
<feature type="region of interest" description="Disordered" evidence="1">
    <location>
        <begin position="38"/>
        <end position="57"/>
    </location>
</feature>
<evidence type="ECO:0000256" key="1">
    <source>
        <dbReference type="SAM" id="MobiDB-lite"/>
    </source>
</evidence>
<evidence type="ECO:0000313" key="4">
    <source>
        <dbReference type="Proteomes" id="UP001479290"/>
    </source>
</evidence>
<dbReference type="EMBL" id="JAWDJR010000005">
    <property type="protein sequence ID" value="KAK9974252.1"/>
    <property type="molecule type" value="Genomic_DNA"/>
</dbReference>
<evidence type="ECO:0000313" key="3">
    <source>
        <dbReference type="EMBL" id="KAK9974252.1"/>
    </source>
</evidence>
<name>A0AAW2ALK4_CULAL</name>
<proteinExistence type="predicted"/>
<evidence type="ECO:0000256" key="2">
    <source>
        <dbReference type="SAM" id="SignalP"/>
    </source>
</evidence>
<dbReference type="Proteomes" id="UP001479290">
    <property type="component" value="Unassembled WGS sequence"/>
</dbReference>
<gene>
    <name evidence="3" type="ORF">ABG768_022358</name>
</gene>
<reference evidence="3 4" key="1">
    <citation type="submission" date="2024-05" db="EMBL/GenBank/DDBJ databases">
        <title>A high-quality chromosomal-level genome assembly of Topmouth culter (Culter alburnus).</title>
        <authorList>
            <person name="Zhao H."/>
        </authorList>
    </citation>
    <scope>NUCLEOTIDE SEQUENCE [LARGE SCALE GENOMIC DNA]</scope>
    <source>
        <strain evidence="3">CATC2023</strain>
        <tissue evidence="3">Muscle</tissue>
    </source>
</reference>
<keyword evidence="4" id="KW-1185">Reference proteome</keyword>
<feature type="signal peptide" evidence="2">
    <location>
        <begin position="1"/>
        <end position="18"/>
    </location>
</feature>
<keyword evidence="2" id="KW-0732">Signal</keyword>
<feature type="chain" id="PRO_5043991029" evidence="2">
    <location>
        <begin position="19"/>
        <end position="98"/>
    </location>
</feature>